<dbReference type="InterPro" id="IPR012255">
    <property type="entry name" value="ETF_b"/>
</dbReference>
<dbReference type="GO" id="GO:0009055">
    <property type="term" value="F:electron transfer activity"/>
    <property type="evidence" value="ECO:0007669"/>
    <property type="project" value="InterPro"/>
</dbReference>
<proteinExistence type="inferred from homology"/>
<dbReference type="PANTHER" id="PTHR21294:SF8">
    <property type="entry name" value="ELECTRON TRANSFER FLAVOPROTEIN SUBUNIT BETA"/>
    <property type="match status" value="1"/>
</dbReference>
<dbReference type="AlphaFoldDB" id="A0A3B0SFI3"/>
<sequence>MKIAVLMRAVPDPVEELELDGADLDRDFLGYVLNEFDDHALEEGLLLKEESGGTLTAFALGSADEVEQMLHTAIAKGADAAQKLGDDLDPVDAHAQAATFVSAIGDGGYDLILSGVQASDEIDGQVAMLVAARLGLPHVSVVVGTTIGDGSLRVTKEYWAGITADYDVVLPAVLGIQTAREAPRYVAVARIRQAQESGALEEVEIDQPENSSGVTITGMRLPEAGEGAEMIDGDEGAAAGRVLEILQAAGVR</sequence>
<evidence type="ECO:0000313" key="5">
    <source>
        <dbReference type="EMBL" id="VAW02853.1"/>
    </source>
</evidence>
<comment type="similarity">
    <text evidence="1">Belongs to the ETF beta-subunit/FixA family.</text>
</comment>
<name>A0A3B0SFI3_9ZZZZ</name>
<feature type="domain" description="Electron transfer flavoprotein alpha/beta-subunit N-terminal" evidence="4">
    <location>
        <begin position="21"/>
        <end position="207"/>
    </location>
</feature>
<dbReference type="InterPro" id="IPR014730">
    <property type="entry name" value="ETF_a/b_N"/>
</dbReference>
<evidence type="ECO:0000256" key="1">
    <source>
        <dbReference type="ARBA" id="ARBA00007557"/>
    </source>
</evidence>
<keyword evidence="2" id="KW-0813">Transport</keyword>
<dbReference type="EMBL" id="UOEK01000244">
    <property type="protein sequence ID" value="VAW02853.1"/>
    <property type="molecule type" value="Genomic_DNA"/>
</dbReference>
<keyword evidence="3" id="KW-0249">Electron transport</keyword>
<evidence type="ECO:0000259" key="4">
    <source>
        <dbReference type="SMART" id="SM00893"/>
    </source>
</evidence>
<evidence type="ECO:0000256" key="2">
    <source>
        <dbReference type="ARBA" id="ARBA00022448"/>
    </source>
</evidence>
<protein>
    <recommendedName>
        <fullName evidence="4">Electron transfer flavoprotein alpha/beta-subunit N-terminal domain-containing protein</fullName>
    </recommendedName>
</protein>
<organism evidence="5">
    <name type="scientific">hydrothermal vent metagenome</name>
    <dbReference type="NCBI Taxonomy" id="652676"/>
    <lineage>
        <taxon>unclassified sequences</taxon>
        <taxon>metagenomes</taxon>
        <taxon>ecological metagenomes</taxon>
    </lineage>
</organism>
<dbReference type="InterPro" id="IPR014729">
    <property type="entry name" value="Rossmann-like_a/b/a_fold"/>
</dbReference>
<accession>A0A3B0SFI3</accession>
<dbReference type="Gene3D" id="3.40.50.620">
    <property type="entry name" value="HUPs"/>
    <property type="match status" value="1"/>
</dbReference>
<dbReference type="Pfam" id="PF01012">
    <property type="entry name" value="ETF"/>
    <property type="match status" value="1"/>
</dbReference>
<gene>
    <name evidence="5" type="ORF">MNBD_ACTINO02-61</name>
</gene>
<dbReference type="SUPFAM" id="SSF52402">
    <property type="entry name" value="Adenine nucleotide alpha hydrolases-like"/>
    <property type="match status" value="1"/>
</dbReference>
<evidence type="ECO:0000256" key="3">
    <source>
        <dbReference type="ARBA" id="ARBA00022982"/>
    </source>
</evidence>
<reference evidence="5" key="1">
    <citation type="submission" date="2018-06" db="EMBL/GenBank/DDBJ databases">
        <authorList>
            <person name="Zhirakovskaya E."/>
        </authorList>
    </citation>
    <scope>NUCLEOTIDE SEQUENCE</scope>
</reference>
<dbReference type="PANTHER" id="PTHR21294">
    <property type="entry name" value="ELECTRON TRANSFER FLAVOPROTEIN BETA-SUBUNIT"/>
    <property type="match status" value="1"/>
</dbReference>
<dbReference type="SMART" id="SM00893">
    <property type="entry name" value="ETF"/>
    <property type="match status" value="1"/>
</dbReference>